<name>A0A424YF81_9FIRM</name>
<organism evidence="1 2">
    <name type="scientific">Candidatus Syntrophonatronum acetioxidans</name>
    <dbReference type="NCBI Taxonomy" id="1795816"/>
    <lineage>
        <taxon>Bacteria</taxon>
        <taxon>Bacillati</taxon>
        <taxon>Bacillota</taxon>
        <taxon>Clostridia</taxon>
        <taxon>Eubacteriales</taxon>
        <taxon>Syntrophomonadaceae</taxon>
        <taxon>Candidatus Syntrophonatronum</taxon>
    </lineage>
</organism>
<protein>
    <submittedName>
        <fullName evidence="1">Uncharacterized protein</fullName>
    </submittedName>
</protein>
<gene>
    <name evidence="1" type="ORF">D5R97_04530</name>
</gene>
<evidence type="ECO:0000313" key="1">
    <source>
        <dbReference type="EMBL" id="RQD76325.1"/>
    </source>
</evidence>
<proteinExistence type="predicted"/>
<dbReference type="EMBL" id="QZAA01000121">
    <property type="protein sequence ID" value="RQD76325.1"/>
    <property type="molecule type" value="Genomic_DNA"/>
</dbReference>
<evidence type="ECO:0000313" key="2">
    <source>
        <dbReference type="Proteomes" id="UP000285138"/>
    </source>
</evidence>
<feature type="non-terminal residue" evidence="1">
    <location>
        <position position="344"/>
    </location>
</feature>
<reference evidence="1 2" key="1">
    <citation type="submission" date="2018-08" db="EMBL/GenBank/DDBJ databases">
        <title>The metabolism and importance of syntrophic acetate oxidation coupled to methane or sulfide production in haloalkaline environments.</title>
        <authorList>
            <person name="Timmers P.H.A."/>
            <person name="Vavourakis C.D."/>
            <person name="Sorokin D.Y."/>
            <person name="Sinninghe Damste J.S."/>
            <person name="Muyzer G."/>
            <person name="Stams A.J.M."/>
            <person name="Plugge C.M."/>
        </authorList>
    </citation>
    <scope>NUCLEOTIDE SEQUENCE [LARGE SCALE GENOMIC DNA]</scope>
    <source>
        <strain evidence="1">MSAO_Bac1</strain>
    </source>
</reference>
<feature type="non-terminal residue" evidence="1">
    <location>
        <position position="1"/>
    </location>
</feature>
<dbReference type="AlphaFoldDB" id="A0A424YF81"/>
<sequence>MNGDIAAIDAYIWEDFMLVEEVDVDEEMIYCYSGDELDLEDWVLAKDGKTLDLEDIEEFDIFFYNEDAEYGQVYNDIAAEGEIENVFRNSFEVEGYEYYYLNEEFSDYEGIYSRYLDEDMDLEDFDDDAAEEMQEAGEPVQVFVDYRGEAVYIEGDVEEVAKDEVGGILLEDVDGYRDARGRDMIEFVVVNEMGEEVTVDKRLDDIDEIRIGYEEYDMDNDDEVRFVVEEDDAWVRVPVGETATHIEFNQEDRFAMSEIATLGMVIEMTLDAAGNIVELTFFEENASTGYGAFYDVRNYESGDRFIEGKRTSSNMPVFIVEDAFVEWDDDLDVNVWEDDDEIDT</sequence>
<comment type="caution">
    <text evidence="1">The sequence shown here is derived from an EMBL/GenBank/DDBJ whole genome shotgun (WGS) entry which is preliminary data.</text>
</comment>
<accession>A0A424YF81</accession>
<dbReference type="Proteomes" id="UP000285138">
    <property type="component" value="Unassembled WGS sequence"/>
</dbReference>